<dbReference type="EMBL" id="BMAW01131348">
    <property type="protein sequence ID" value="GFU39053.1"/>
    <property type="molecule type" value="Genomic_DNA"/>
</dbReference>
<sequence length="124" mass="13623">MDQRGKDRIRATAQKRVGGGVNREQKNRGQRRMWKTNGLVSPSFLWKSCKPLGTSRQTVLALQRKEGGVKGEGSTPDGKAWSPENGDGPIGVCRREKGTQGEEGIKKNQDKTGGNEEGKKKQMT</sequence>
<accession>A0A8X6QTW1</accession>
<feature type="region of interest" description="Disordered" evidence="1">
    <location>
        <begin position="64"/>
        <end position="124"/>
    </location>
</feature>
<protein>
    <submittedName>
        <fullName evidence="2">Uncharacterized protein</fullName>
    </submittedName>
</protein>
<organism evidence="2 3">
    <name type="scientific">Nephila pilipes</name>
    <name type="common">Giant wood spider</name>
    <name type="synonym">Nephila maculata</name>
    <dbReference type="NCBI Taxonomy" id="299642"/>
    <lineage>
        <taxon>Eukaryota</taxon>
        <taxon>Metazoa</taxon>
        <taxon>Ecdysozoa</taxon>
        <taxon>Arthropoda</taxon>
        <taxon>Chelicerata</taxon>
        <taxon>Arachnida</taxon>
        <taxon>Araneae</taxon>
        <taxon>Araneomorphae</taxon>
        <taxon>Entelegynae</taxon>
        <taxon>Araneoidea</taxon>
        <taxon>Nephilidae</taxon>
        <taxon>Nephila</taxon>
    </lineage>
</organism>
<feature type="compositionally biased region" description="Basic and acidic residues" evidence="1">
    <location>
        <begin position="1"/>
        <end position="10"/>
    </location>
</feature>
<name>A0A8X6QTW1_NEPPI</name>
<evidence type="ECO:0000313" key="3">
    <source>
        <dbReference type="Proteomes" id="UP000887013"/>
    </source>
</evidence>
<reference evidence="2" key="1">
    <citation type="submission" date="2020-08" db="EMBL/GenBank/DDBJ databases">
        <title>Multicomponent nature underlies the extraordinary mechanical properties of spider dragline silk.</title>
        <authorList>
            <person name="Kono N."/>
            <person name="Nakamura H."/>
            <person name="Mori M."/>
            <person name="Yoshida Y."/>
            <person name="Ohtoshi R."/>
            <person name="Malay A.D."/>
            <person name="Moran D.A.P."/>
            <person name="Tomita M."/>
            <person name="Numata K."/>
            <person name="Arakawa K."/>
        </authorList>
    </citation>
    <scope>NUCLEOTIDE SEQUENCE</scope>
</reference>
<dbReference type="Proteomes" id="UP000887013">
    <property type="component" value="Unassembled WGS sequence"/>
</dbReference>
<evidence type="ECO:0000313" key="2">
    <source>
        <dbReference type="EMBL" id="GFU39053.1"/>
    </source>
</evidence>
<feature type="region of interest" description="Disordered" evidence="1">
    <location>
        <begin position="1"/>
        <end position="36"/>
    </location>
</feature>
<keyword evidence="3" id="KW-1185">Reference proteome</keyword>
<feature type="compositionally biased region" description="Basic and acidic residues" evidence="1">
    <location>
        <begin position="93"/>
        <end position="124"/>
    </location>
</feature>
<proteinExistence type="predicted"/>
<evidence type="ECO:0000256" key="1">
    <source>
        <dbReference type="SAM" id="MobiDB-lite"/>
    </source>
</evidence>
<gene>
    <name evidence="2" type="ORF">NPIL_106121</name>
</gene>
<comment type="caution">
    <text evidence="2">The sequence shown here is derived from an EMBL/GenBank/DDBJ whole genome shotgun (WGS) entry which is preliminary data.</text>
</comment>
<dbReference type="AlphaFoldDB" id="A0A8X6QTW1"/>